<keyword evidence="2" id="KW-0186">Copper</keyword>
<feature type="signal peptide" evidence="6">
    <location>
        <begin position="1"/>
        <end position="19"/>
    </location>
</feature>
<feature type="disulfide bond" description="Redox-active" evidence="3">
    <location>
        <begin position="90"/>
        <end position="94"/>
    </location>
</feature>
<dbReference type="GO" id="GO:0046872">
    <property type="term" value="F:metal ion binding"/>
    <property type="evidence" value="ECO:0007669"/>
    <property type="project" value="UniProtKB-KW"/>
</dbReference>
<feature type="binding site" evidence="2">
    <location>
        <position position="94"/>
    </location>
    <ligand>
        <name>Cu cation</name>
        <dbReference type="ChEBI" id="CHEBI:23378"/>
    </ligand>
</feature>
<evidence type="ECO:0000256" key="3">
    <source>
        <dbReference type="PIRSR" id="PIRSR603782-2"/>
    </source>
</evidence>
<evidence type="ECO:0000256" key="2">
    <source>
        <dbReference type="PIRSR" id="PIRSR603782-1"/>
    </source>
</evidence>
<dbReference type="AlphaFoldDB" id="A0A3R5UU78"/>
<dbReference type="InterPro" id="IPR003782">
    <property type="entry name" value="SCO1/SenC"/>
</dbReference>
<keyword evidence="6" id="KW-0732">Signal</keyword>
<dbReference type="PANTHER" id="PTHR12151:SF8">
    <property type="entry name" value="THIOREDOXIN DOMAIN-CONTAINING PROTEIN"/>
    <property type="match status" value="1"/>
</dbReference>
<dbReference type="Gene3D" id="3.40.30.10">
    <property type="entry name" value="Glutaredoxin"/>
    <property type="match status" value="1"/>
</dbReference>
<evidence type="ECO:0000256" key="5">
    <source>
        <dbReference type="SAM" id="Phobius"/>
    </source>
</evidence>
<feature type="chain" id="PRO_5018607191" evidence="6">
    <location>
        <begin position="20"/>
        <end position="274"/>
    </location>
</feature>
<protein>
    <submittedName>
        <fullName evidence="7">SCO family protein</fullName>
    </submittedName>
</protein>
<dbReference type="SUPFAM" id="SSF52833">
    <property type="entry name" value="Thioredoxin-like"/>
    <property type="match status" value="1"/>
</dbReference>
<organism evidence="7 8">
    <name type="scientific">Geovibrio thiophilus</name>
    <dbReference type="NCBI Taxonomy" id="139438"/>
    <lineage>
        <taxon>Bacteria</taxon>
        <taxon>Pseudomonadati</taxon>
        <taxon>Deferribacterota</taxon>
        <taxon>Deferribacteres</taxon>
        <taxon>Deferribacterales</taxon>
        <taxon>Geovibrionaceae</taxon>
        <taxon>Geovibrio</taxon>
    </lineage>
</organism>
<keyword evidence="3" id="KW-1015">Disulfide bond</keyword>
<evidence type="ECO:0000313" key="8">
    <source>
        <dbReference type="Proteomes" id="UP000287502"/>
    </source>
</evidence>
<evidence type="ECO:0000256" key="1">
    <source>
        <dbReference type="ARBA" id="ARBA00010996"/>
    </source>
</evidence>
<keyword evidence="5" id="KW-0472">Membrane</keyword>
<accession>A0A3R5UU78</accession>
<evidence type="ECO:0000256" key="4">
    <source>
        <dbReference type="SAM" id="MobiDB-lite"/>
    </source>
</evidence>
<keyword evidence="5" id="KW-1133">Transmembrane helix</keyword>
<comment type="similarity">
    <text evidence="1">Belongs to the SCO1/2 family.</text>
</comment>
<dbReference type="RefSeq" id="WP_128465886.1">
    <property type="nucleotide sequence ID" value="NZ_CP035108.1"/>
</dbReference>
<dbReference type="EMBL" id="CP035108">
    <property type="protein sequence ID" value="QAR32599.1"/>
    <property type="molecule type" value="Genomic_DNA"/>
</dbReference>
<dbReference type="InterPro" id="IPR036249">
    <property type="entry name" value="Thioredoxin-like_sf"/>
</dbReference>
<name>A0A3R5UU78_9BACT</name>
<feature type="transmembrane region" description="Helical" evidence="5">
    <location>
        <begin position="246"/>
        <end position="267"/>
    </location>
</feature>
<reference evidence="7 8" key="1">
    <citation type="submission" date="2019-01" db="EMBL/GenBank/DDBJ databases">
        <title>Geovibrio thiophilus DSM 11263, complete genome.</title>
        <authorList>
            <person name="Spring S."/>
            <person name="Bunk B."/>
            <person name="Sproer C."/>
        </authorList>
    </citation>
    <scope>NUCLEOTIDE SEQUENCE [LARGE SCALE GENOMIC DNA]</scope>
    <source>
        <strain evidence="7 8">DSM 11263</strain>
    </source>
</reference>
<feature type="region of interest" description="Disordered" evidence="4">
    <location>
        <begin position="22"/>
        <end position="46"/>
    </location>
</feature>
<feature type="binding site" evidence="2">
    <location>
        <position position="90"/>
    </location>
    <ligand>
        <name>Cu cation</name>
        <dbReference type="ChEBI" id="CHEBI:23378"/>
    </ligand>
</feature>
<keyword evidence="2" id="KW-0479">Metal-binding</keyword>
<dbReference type="Pfam" id="PF02630">
    <property type="entry name" value="SCO1-SenC"/>
    <property type="match status" value="1"/>
</dbReference>
<proteinExistence type="inferred from homology"/>
<dbReference type="Proteomes" id="UP000287502">
    <property type="component" value="Chromosome"/>
</dbReference>
<dbReference type="OrthoDB" id="9786756at2"/>
<evidence type="ECO:0000313" key="7">
    <source>
        <dbReference type="EMBL" id="QAR32599.1"/>
    </source>
</evidence>
<keyword evidence="5" id="KW-0812">Transmembrane</keyword>
<feature type="compositionally biased region" description="Basic and acidic residues" evidence="4">
    <location>
        <begin position="22"/>
        <end position="40"/>
    </location>
</feature>
<evidence type="ECO:0000256" key="6">
    <source>
        <dbReference type="SAM" id="SignalP"/>
    </source>
</evidence>
<dbReference type="PANTHER" id="PTHR12151">
    <property type="entry name" value="ELECTRON TRANSPORT PROTIN SCO1/SENC FAMILY MEMBER"/>
    <property type="match status" value="1"/>
</dbReference>
<gene>
    <name evidence="7" type="ORF">EP073_04010</name>
</gene>
<keyword evidence="8" id="KW-1185">Reference proteome</keyword>
<dbReference type="KEGG" id="gtl:EP073_04010"/>
<sequence length="274" mass="30235">MKKLILALAVFALCLPSWGAEHGHGEDGNKTEEHVHKEPAPETQGDVGVTEKLGETITLDIPFADSEGRTVTMRELIDKPTIIAPVYFNCPNVCNFLQSNLSSIIPQIKMEAGKSYQVISFSFDENDTPEIAADKKRNYMKAADGKIAPEGWIFLTGTRENIKAFLDSTGYRFKRVDSDFAHPVAVVAVSPTGKIIRYLYGTKILPFELTMAAVEAENEKPGLSVKKIVSFCFSYDPQGKKYVFDIMKVSGVVILLTLTAFAAFLVFGGKKKKK</sequence>
<dbReference type="CDD" id="cd02968">
    <property type="entry name" value="SCO"/>
    <property type="match status" value="1"/>
</dbReference>